<dbReference type="GO" id="GO:0031419">
    <property type="term" value="F:cobalamin binding"/>
    <property type="evidence" value="ECO:0007669"/>
    <property type="project" value="UniProtKB-KW"/>
</dbReference>
<comment type="subunit">
    <text evidence="3">Heterodimer of an alpha and a beta chain.</text>
</comment>
<evidence type="ECO:0000256" key="1">
    <source>
        <dbReference type="ARBA" id="ARBA00001922"/>
    </source>
</evidence>
<comment type="cofactor">
    <cofactor evidence="1">
        <name>adenosylcob(III)alamin</name>
        <dbReference type="ChEBI" id="CHEBI:18408"/>
    </cofactor>
</comment>
<dbReference type="AlphaFoldDB" id="A0A0K2H047"/>
<dbReference type="PANTHER" id="PTHR48101">
    <property type="entry name" value="METHYLMALONYL-COA MUTASE, MITOCHONDRIAL-RELATED"/>
    <property type="match status" value="1"/>
</dbReference>
<dbReference type="SUPFAM" id="SSF52242">
    <property type="entry name" value="Cobalamin (vitamin B12)-binding domain"/>
    <property type="match status" value="1"/>
</dbReference>
<comment type="similarity">
    <text evidence="2">Belongs to the methylmalonyl-CoA mutase family.</text>
</comment>
<evidence type="ECO:0000256" key="3">
    <source>
        <dbReference type="ARBA" id="ARBA00011870"/>
    </source>
</evidence>
<dbReference type="GO" id="GO:0004494">
    <property type="term" value="F:methylmalonyl-CoA mutase activity"/>
    <property type="evidence" value="ECO:0007669"/>
    <property type="project" value="UniProtKB-EC"/>
</dbReference>
<dbReference type="Pfam" id="PF01642">
    <property type="entry name" value="MM_CoA_mutase"/>
    <property type="match status" value="2"/>
</dbReference>
<keyword evidence="4" id="KW-0846">Cobalamin</keyword>
<evidence type="ECO:0000313" key="10">
    <source>
        <dbReference type="Proteomes" id="UP000058446"/>
    </source>
</evidence>
<protein>
    <submittedName>
        <fullName evidence="9">Methylmalonyl-CoA mutase</fullName>
    </submittedName>
</protein>
<proteinExistence type="inferred from homology"/>
<sequence>MTDRTAPESPSTLPPNFEELQSSWYKAVAKVFARVRKQDIADVPLDVWKRLIKTTYDGVEVRPLYTRADESGEAPAPGQFPFTRGAKVTDDNNDGWGVRETFGRQYAGEDALDTKVVNETLLSALENGTTDLRLDFTGSLSAEDVPALFSNVYVDLAPIAIHAGKDLGAVVEALDGYVASAAPANPDNVAIEYGAAPLTSAFAGTDDVSLEEAVALATKAAKQRGDVRALLVDGVALSNLGASNIQEIGYSLAAGVAYLRALTEAGLSVEEALGQISFRFAATDDQFDTIAKFRAARTLWARVAEVLGAPEAGRVPMHAVTAPVMFSQRDPWVNMLRVTVAAFAAGVGGATSVEVLPFDYAIEGGQPNVSQTFKTRIARNTNLLLIEESHLGYVADPAGGSYFIEELTTELCDKAWEIFTKAEGAGGFAEHQSEIQAALDATWEARRADIAHRRTKVTAINEFPNLLEAPLAPESRGTNDKVRRWASDFEALRNRSDDFLAENGRRPLIGMLPLGPLAKHNIRTGFTSNLLASGGIEVVNPGQVVPGEQTFTEAVKASPIVVLCAADGEYAASGAAAVEAARAAGAKEVLVAGSEKSFADAEEGARPDGYLNMNIDAVAELSRLLNELGA</sequence>
<feature type="domain" description="Methylmalonyl-CoA mutase alpha/beta chain catalytic" evidence="8">
    <location>
        <begin position="55"/>
        <end position="137"/>
    </location>
</feature>
<evidence type="ECO:0000256" key="5">
    <source>
        <dbReference type="ARBA" id="ARBA00023235"/>
    </source>
</evidence>
<evidence type="ECO:0000256" key="6">
    <source>
        <dbReference type="ARBA" id="ARBA00023285"/>
    </source>
</evidence>
<dbReference type="OrthoDB" id="9762378at2"/>
<dbReference type="InterPro" id="IPR016176">
    <property type="entry name" value="Cbl-dep_enz_cat"/>
</dbReference>
<name>A0A0K2H047_9CORY</name>
<evidence type="ECO:0000313" key="9">
    <source>
        <dbReference type="EMBL" id="ALA67417.1"/>
    </source>
</evidence>
<dbReference type="PANTHER" id="PTHR48101:SF4">
    <property type="entry name" value="METHYLMALONYL-COA MUTASE, MITOCHONDRIAL"/>
    <property type="match status" value="1"/>
</dbReference>
<accession>A0A0K2H047</accession>
<feature type="region of interest" description="Disordered" evidence="7">
    <location>
        <begin position="69"/>
        <end position="94"/>
    </location>
</feature>
<dbReference type="STRING" id="1408189.CLAC_06365"/>
<reference evidence="9 10" key="1">
    <citation type="submission" date="2013-10" db="EMBL/GenBank/DDBJ databases">
        <title>Complete genome sequence of Corynebacterium lactis DSM 45799(T), isolated from raw cow milk.</title>
        <authorList>
            <person name="Ruckert C."/>
            <person name="Albersmeier A."/>
            <person name="Lipski A."/>
            <person name="Kalinowski J."/>
        </authorList>
    </citation>
    <scope>NUCLEOTIDE SEQUENCE [LARGE SCALE GENOMIC DNA]</scope>
    <source>
        <strain evidence="9 10">RW2-5</strain>
    </source>
</reference>
<dbReference type="Gene3D" id="3.40.50.280">
    <property type="entry name" value="Cobalamin-binding domain"/>
    <property type="match status" value="1"/>
</dbReference>
<dbReference type="EMBL" id="CP006841">
    <property type="protein sequence ID" value="ALA67417.1"/>
    <property type="molecule type" value="Genomic_DNA"/>
</dbReference>
<dbReference type="GO" id="GO:0046872">
    <property type="term" value="F:metal ion binding"/>
    <property type="evidence" value="ECO:0007669"/>
    <property type="project" value="InterPro"/>
</dbReference>
<organism evidence="9 10">
    <name type="scientific">Corynebacterium lactis RW2-5</name>
    <dbReference type="NCBI Taxonomy" id="1408189"/>
    <lineage>
        <taxon>Bacteria</taxon>
        <taxon>Bacillati</taxon>
        <taxon>Actinomycetota</taxon>
        <taxon>Actinomycetes</taxon>
        <taxon>Mycobacteriales</taxon>
        <taxon>Corynebacteriaceae</taxon>
        <taxon>Corynebacterium</taxon>
    </lineage>
</organism>
<keyword evidence="5" id="KW-0413">Isomerase</keyword>
<dbReference type="RefSeq" id="WP_053412171.1">
    <property type="nucleotide sequence ID" value="NZ_CP006841.1"/>
</dbReference>
<dbReference type="SUPFAM" id="SSF51703">
    <property type="entry name" value="Cobalamin (vitamin B12)-dependent enzymes"/>
    <property type="match status" value="1"/>
</dbReference>
<dbReference type="Gene3D" id="3.20.20.240">
    <property type="entry name" value="Methylmalonyl-CoA mutase"/>
    <property type="match status" value="1"/>
</dbReference>
<gene>
    <name evidence="9" type="ORF">CLAC_06365</name>
</gene>
<dbReference type="PATRIC" id="fig|1408189.4.peg.1265"/>
<feature type="domain" description="Methylmalonyl-CoA mutase alpha/beta chain catalytic" evidence="8">
    <location>
        <begin position="212"/>
        <end position="497"/>
    </location>
</feature>
<dbReference type="InterPro" id="IPR036724">
    <property type="entry name" value="Cobalamin-bd_sf"/>
</dbReference>
<dbReference type="InterPro" id="IPR006099">
    <property type="entry name" value="MeMalonylCoA_mutase_a/b_cat"/>
</dbReference>
<evidence type="ECO:0000256" key="2">
    <source>
        <dbReference type="ARBA" id="ARBA00008465"/>
    </source>
</evidence>
<evidence type="ECO:0000259" key="8">
    <source>
        <dbReference type="Pfam" id="PF01642"/>
    </source>
</evidence>
<evidence type="ECO:0000256" key="7">
    <source>
        <dbReference type="SAM" id="MobiDB-lite"/>
    </source>
</evidence>
<dbReference type="Proteomes" id="UP000058446">
    <property type="component" value="Chromosome"/>
</dbReference>
<dbReference type="KEGG" id="clw:CLAC_06365"/>
<keyword evidence="6" id="KW-0170">Cobalt</keyword>
<keyword evidence="10" id="KW-1185">Reference proteome</keyword>
<evidence type="ECO:0000256" key="4">
    <source>
        <dbReference type="ARBA" id="ARBA00022628"/>
    </source>
</evidence>